<evidence type="ECO:0000256" key="3">
    <source>
        <dbReference type="ARBA" id="ARBA00022723"/>
    </source>
</evidence>
<feature type="domain" description="Radical SAM core" evidence="6">
    <location>
        <begin position="8"/>
        <end position="201"/>
    </location>
</feature>
<keyword evidence="4" id="KW-0408">Iron</keyword>
<evidence type="ECO:0000256" key="4">
    <source>
        <dbReference type="ARBA" id="ARBA00023004"/>
    </source>
</evidence>
<reference evidence="7 8" key="1">
    <citation type="submission" date="2020-02" db="EMBL/GenBank/DDBJ databases">
        <authorList>
            <person name="Kim Y.B."/>
            <person name="Roh S.W."/>
        </authorList>
    </citation>
    <scope>NUCLEOTIDE SEQUENCE [LARGE SCALE GENOMIC DNA]</scope>
    <source>
        <strain evidence="7 8">DSM 103574</strain>
    </source>
</reference>
<keyword evidence="8" id="KW-1185">Reference proteome</keyword>
<keyword evidence="5" id="KW-0411">Iron-sulfur</keyword>
<organism evidence="7 8">
    <name type="scientific">Aminipila butyrica</name>
    <dbReference type="NCBI Taxonomy" id="433296"/>
    <lineage>
        <taxon>Bacteria</taxon>
        <taxon>Bacillati</taxon>
        <taxon>Bacillota</taxon>
        <taxon>Clostridia</taxon>
        <taxon>Peptostreptococcales</taxon>
        <taxon>Anaerovoracaceae</taxon>
        <taxon>Aminipila</taxon>
    </lineage>
</organism>
<dbReference type="SFLD" id="SFLDG01111">
    <property type="entry name" value="Uncharacterised_Radical_SAM_Su"/>
    <property type="match status" value="1"/>
</dbReference>
<evidence type="ECO:0000256" key="1">
    <source>
        <dbReference type="ARBA" id="ARBA00022485"/>
    </source>
</evidence>
<keyword evidence="1" id="KW-0004">4Fe-4S</keyword>
<dbReference type="InterPro" id="IPR007197">
    <property type="entry name" value="rSAM"/>
</dbReference>
<proteinExistence type="predicted"/>
<dbReference type="AlphaFoldDB" id="A0A858BSV0"/>
<gene>
    <name evidence="7" type="ORF">Ami103574_06445</name>
</gene>
<accession>A0A858BSV0</accession>
<dbReference type="PROSITE" id="PS51918">
    <property type="entry name" value="RADICAL_SAM"/>
    <property type="match status" value="1"/>
</dbReference>
<dbReference type="InterPro" id="IPR023821">
    <property type="entry name" value="rSAM_TatD-assoc"/>
</dbReference>
<dbReference type="EMBL" id="CP048649">
    <property type="protein sequence ID" value="QIB68983.1"/>
    <property type="molecule type" value="Genomic_DNA"/>
</dbReference>
<dbReference type="InterPro" id="IPR013785">
    <property type="entry name" value="Aldolase_TIM"/>
</dbReference>
<dbReference type="Pfam" id="PF04055">
    <property type="entry name" value="Radical_SAM"/>
    <property type="match status" value="1"/>
</dbReference>
<evidence type="ECO:0000313" key="8">
    <source>
        <dbReference type="Proteomes" id="UP000466848"/>
    </source>
</evidence>
<keyword evidence="3" id="KW-0479">Metal-binding</keyword>
<dbReference type="PANTHER" id="PTHR42836:SF1">
    <property type="entry name" value="7-CARBOXY-7-DEAZAGUANINE SYNTHASE"/>
    <property type="match status" value="1"/>
</dbReference>
<dbReference type="CDD" id="cd01335">
    <property type="entry name" value="Radical_SAM"/>
    <property type="match status" value="1"/>
</dbReference>
<dbReference type="SUPFAM" id="SSF102114">
    <property type="entry name" value="Radical SAM enzymes"/>
    <property type="match status" value="1"/>
</dbReference>
<dbReference type="RefSeq" id="WP_163065848.1">
    <property type="nucleotide sequence ID" value="NZ_CP048649.1"/>
</dbReference>
<dbReference type="Proteomes" id="UP000466848">
    <property type="component" value="Chromosome"/>
</dbReference>
<dbReference type="NCBIfam" id="TIGR04038">
    <property type="entry name" value="tatD_link_rSAM"/>
    <property type="match status" value="1"/>
</dbReference>
<dbReference type="PANTHER" id="PTHR42836">
    <property type="entry name" value="7-CARBOXY-7-DEAZAGUANINE SYNTHASE"/>
    <property type="match status" value="1"/>
</dbReference>
<evidence type="ECO:0000256" key="5">
    <source>
        <dbReference type="ARBA" id="ARBA00023014"/>
    </source>
</evidence>
<sequence length="201" mass="22833">MAKGTIVYFYGDSLYINMTNRCSNRCSFCIRNYTDNLGDADSLWLEEEPSPEQVVARVREEICEKKTSVQEIIFCGYGEPMERLDVLLEIARQMKTFTDKPIRINTNGMADLIQKKKTAPLLAGVIDAVSVSLNAPTAEKYAQLCQPEFGVESFDAILRWTEEVKEYVPDVRMSVVDVIPQEDIQDCRKIAESLGVSFRVR</sequence>
<evidence type="ECO:0000313" key="7">
    <source>
        <dbReference type="EMBL" id="QIB68983.1"/>
    </source>
</evidence>
<dbReference type="GO" id="GO:0003824">
    <property type="term" value="F:catalytic activity"/>
    <property type="evidence" value="ECO:0007669"/>
    <property type="project" value="InterPro"/>
</dbReference>
<name>A0A858BSV0_9FIRM</name>
<dbReference type="SFLD" id="SFLDS00029">
    <property type="entry name" value="Radical_SAM"/>
    <property type="match status" value="1"/>
</dbReference>
<dbReference type="InterPro" id="IPR058240">
    <property type="entry name" value="rSAM_sf"/>
</dbReference>
<keyword evidence="2" id="KW-0949">S-adenosyl-L-methionine</keyword>
<dbReference type="KEGG" id="abut:Ami103574_06445"/>
<protein>
    <submittedName>
        <fullName evidence="7">Radical SAM protein</fullName>
    </submittedName>
</protein>
<evidence type="ECO:0000256" key="2">
    <source>
        <dbReference type="ARBA" id="ARBA00022691"/>
    </source>
</evidence>
<dbReference type="GO" id="GO:0051539">
    <property type="term" value="F:4 iron, 4 sulfur cluster binding"/>
    <property type="evidence" value="ECO:0007669"/>
    <property type="project" value="UniProtKB-KW"/>
</dbReference>
<dbReference type="GO" id="GO:0046872">
    <property type="term" value="F:metal ion binding"/>
    <property type="evidence" value="ECO:0007669"/>
    <property type="project" value="UniProtKB-KW"/>
</dbReference>
<dbReference type="Gene3D" id="3.20.20.70">
    <property type="entry name" value="Aldolase class I"/>
    <property type="match status" value="1"/>
</dbReference>
<evidence type="ECO:0000259" key="6">
    <source>
        <dbReference type="PROSITE" id="PS51918"/>
    </source>
</evidence>